<dbReference type="Proteomes" id="UP001324427">
    <property type="component" value="Unassembled WGS sequence"/>
</dbReference>
<evidence type="ECO:0000313" key="2">
    <source>
        <dbReference type="Proteomes" id="UP001324427"/>
    </source>
</evidence>
<reference evidence="1 2" key="1">
    <citation type="submission" date="2021-11" db="EMBL/GenBank/DDBJ databases">
        <title>Black yeast isolated from Biological Soil Crust.</title>
        <authorList>
            <person name="Kurbessoian T."/>
        </authorList>
    </citation>
    <scope>NUCLEOTIDE SEQUENCE [LARGE SCALE GENOMIC DNA]</scope>
    <source>
        <strain evidence="1 2">CCFEE 5522</strain>
    </source>
</reference>
<gene>
    <name evidence="1" type="ORF">LTR36_005692</name>
</gene>
<organism evidence="1 2">
    <name type="scientific">Oleoguttula mirabilis</name>
    <dbReference type="NCBI Taxonomy" id="1507867"/>
    <lineage>
        <taxon>Eukaryota</taxon>
        <taxon>Fungi</taxon>
        <taxon>Dikarya</taxon>
        <taxon>Ascomycota</taxon>
        <taxon>Pezizomycotina</taxon>
        <taxon>Dothideomycetes</taxon>
        <taxon>Dothideomycetidae</taxon>
        <taxon>Mycosphaerellales</taxon>
        <taxon>Teratosphaeriaceae</taxon>
        <taxon>Oleoguttula</taxon>
    </lineage>
</organism>
<keyword evidence="2" id="KW-1185">Reference proteome</keyword>
<accession>A0AAV9JDT1</accession>
<comment type="caution">
    <text evidence="1">The sequence shown here is derived from an EMBL/GenBank/DDBJ whole genome shotgun (WGS) entry which is preliminary data.</text>
</comment>
<proteinExistence type="predicted"/>
<evidence type="ECO:0000313" key="1">
    <source>
        <dbReference type="EMBL" id="KAK4543333.1"/>
    </source>
</evidence>
<sequence>MHHQQAASMTESTSQPSVFQPHHRTSIVYPCVELLQYLDLPLEACVLIPVANSKDRYEPGRIIEDEAVAIHSSREGHAAVAIVVNTAATGRHAVEILEQRTTQFNAFLWKDQMWYIQQYAGETALQAVTFREAGVDKLTIERSTCLRGEDGQLRPVQEITYTMDLEDFELAAAGEPRSMWVKDLMDLLHRRTDRAVLHVRHQLQGHQPEEERIADISTVWKA</sequence>
<dbReference type="AlphaFoldDB" id="A0AAV9JDT1"/>
<dbReference type="EMBL" id="JAVFHQ010000033">
    <property type="protein sequence ID" value="KAK4543333.1"/>
    <property type="molecule type" value="Genomic_DNA"/>
</dbReference>
<name>A0AAV9JDT1_9PEZI</name>
<protein>
    <submittedName>
        <fullName evidence="1">Uncharacterized protein</fullName>
    </submittedName>
</protein>